<reference evidence="3" key="1">
    <citation type="submission" date="2021-02" db="EMBL/GenBank/DDBJ databases">
        <authorList>
            <person name="Nowell W R."/>
        </authorList>
    </citation>
    <scope>NUCLEOTIDE SEQUENCE</scope>
</reference>
<dbReference type="Proteomes" id="UP000681720">
    <property type="component" value="Unassembled WGS sequence"/>
</dbReference>
<evidence type="ECO:0000313" key="4">
    <source>
        <dbReference type="EMBL" id="CAF5204890.1"/>
    </source>
</evidence>
<dbReference type="PROSITE" id="PS51719">
    <property type="entry name" value="G_SEPTIN"/>
    <property type="match status" value="1"/>
</dbReference>
<dbReference type="GO" id="GO:0005525">
    <property type="term" value="F:GTP binding"/>
    <property type="evidence" value="ECO:0007669"/>
    <property type="project" value="InterPro"/>
</dbReference>
<proteinExistence type="predicted"/>
<evidence type="ECO:0000256" key="1">
    <source>
        <dbReference type="SAM" id="MobiDB-lite"/>
    </source>
</evidence>
<feature type="domain" description="Septin-type G" evidence="2">
    <location>
        <begin position="1"/>
        <end position="68"/>
    </location>
</feature>
<dbReference type="InterPro" id="IPR027417">
    <property type="entry name" value="P-loop_NTPase"/>
</dbReference>
<feature type="compositionally biased region" description="Polar residues" evidence="1">
    <location>
        <begin position="116"/>
        <end position="126"/>
    </location>
</feature>
<protein>
    <recommendedName>
        <fullName evidence="2">Septin-type G domain-containing protein</fullName>
    </recommendedName>
</protein>
<feature type="region of interest" description="Disordered" evidence="1">
    <location>
        <begin position="116"/>
        <end position="140"/>
    </location>
</feature>
<feature type="compositionally biased region" description="Basic and acidic residues" evidence="1">
    <location>
        <begin position="127"/>
        <end position="140"/>
    </location>
</feature>
<gene>
    <name evidence="3" type="ORF">BYL167_LOCUS67994</name>
    <name evidence="4" type="ORF">GIL414_LOCUS77801</name>
</gene>
<sequence length="140" mass="16418">MGSNATLESNGRKVRARTYPWGIVDVEDPKYSDLPHLREMLCKTHLQDLKDVTSDLHYESFRAQQLLGKRNLNDIYEDDAYENVEVKYKIIQQKDEQIRDMKQQIIDMQQKLSSNTNEYQSLNSSVEIERSSSGERFTKI</sequence>
<evidence type="ECO:0000313" key="3">
    <source>
        <dbReference type="EMBL" id="CAF5127486.1"/>
    </source>
</evidence>
<dbReference type="Gene3D" id="3.40.50.300">
    <property type="entry name" value="P-loop containing nucleotide triphosphate hydrolases"/>
    <property type="match status" value="1"/>
</dbReference>
<dbReference type="Proteomes" id="UP000681967">
    <property type="component" value="Unassembled WGS sequence"/>
</dbReference>
<dbReference type="PANTHER" id="PTHR18884">
    <property type="entry name" value="SEPTIN"/>
    <property type="match status" value="1"/>
</dbReference>
<accession>A0A8S3FLV2</accession>
<organism evidence="3 5">
    <name type="scientific">Rotaria magnacalcarata</name>
    <dbReference type="NCBI Taxonomy" id="392030"/>
    <lineage>
        <taxon>Eukaryota</taxon>
        <taxon>Metazoa</taxon>
        <taxon>Spiralia</taxon>
        <taxon>Gnathifera</taxon>
        <taxon>Rotifera</taxon>
        <taxon>Eurotatoria</taxon>
        <taxon>Bdelloidea</taxon>
        <taxon>Philodinida</taxon>
        <taxon>Philodinidae</taxon>
        <taxon>Rotaria</taxon>
    </lineage>
</organism>
<dbReference type="EMBL" id="CAJOBH010246831">
    <property type="protein sequence ID" value="CAF5127486.1"/>
    <property type="molecule type" value="Genomic_DNA"/>
</dbReference>
<dbReference type="AlphaFoldDB" id="A0A8S3FLV2"/>
<comment type="caution">
    <text evidence="3">The sequence shown here is derived from an EMBL/GenBank/DDBJ whole genome shotgun (WGS) entry which is preliminary data.</text>
</comment>
<name>A0A8S3FLV2_9BILA</name>
<dbReference type="EMBL" id="CAJOBJ010348456">
    <property type="protein sequence ID" value="CAF5204890.1"/>
    <property type="molecule type" value="Genomic_DNA"/>
</dbReference>
<dbReference type="InterPro" id="IPR030379">
    <property type="entry name" value="G_SEPTIN_dom"/>
</dbReference>
<evidence type="ECO:0000313" key="5">
    <source>
        <dbReference type="Proteomes" id="UP000681967"/>
    </source>
</evidence>
<dbReference type="Pfam" id="PF00735">
    <property type="entry name" value="Septin"/>
    <property type="match status" value="1"/>
</dbReference>
<evidence type="ECO:0000259" key="2">
    <source>
        <dbReference type="PROSITE" id="PS51719"/>
    </source>
</evidence>